<keyword evidence="2" id="KW-1185">Reference proteome</keyword>
<comment type="caution">
    <text evidence="1">The sequence shown here is derived from an EMBL/GenBank/DDBJ whole genome shotgun (WGS) entry which is preliminary data.</text>
</comment>
<protein>
    <recommendedName>
        <fullName evidence="3">GNAT family N-acetyltransferase</fullName>
    </recommendedName>
</protein>
<reference evidence="1 2" key="1">
    <citation type="submission" date="2016-10" db="EMBL/GenBank/DDBJ databases">
        <title>Rodentibacter gen. nov. and new species.</title>
        <authorList>
            <person name="Christensen H."/>
        </authorList>
    </citation>
    <scope>NUCLEOTIDE SEQUENCE [LARGE SCALE GENOMIC DNA]</scope>
    <source>
        <strain evidence="1 2">Ppn418</strain>
    </source>
</reference>
<dbReference type="Proteomes" id="UP000189426">
    <property type="component" value="Unassembled WGS sequence"/>
</dbReference>
<evidence type="ECO:0000313" key="1">
    <source>
        <dbReference type="EMBL" id="OOF40854.1"/>
    </source>
</evidence>
<organism evidence="1 2">
    <name type="scientific">Rodentibacter mrazii</name>
    <dbReference type="NCBI Taxonomy" id="1908257"/>
    <lineage>
        <taxon>Bacteria</taxon>
        <taxon>Pseudomonadati</taxon>
        <taxon>Pseudomonadota</taxon>
        <taxon>Gammaproteobacteria</taxon>
        <taxon>Pasteurellales</taxon>
        <taxon>Pasteurellaceae</taxon>
        <taxon>Rodentibacter</taxon>
    </lineage>
</organism>
<proteinExistence type="predicted"/>
<dbReference type="AlphaFoldDB" id="A0A1V3II12"/>
<dbReference type="STRING" id="1908257.BKK47_02810"/>
<name>A0A1V3II12_9PAST</name>
<gene>
    <name evidence="1" type="ORF">BKK47_02810</name>
</gene>
<accession>A0A1V3II12</accession>
<evidence type="ECO:0008006" key="3">
    <source>
        <dbReference type="Google" id="ProtNLM"/>
    </source>
</evidence>
<dbReference type="EMBL" id="MLHG01000016">
    <property type="protein sequence ID" value="OOF40854.1"/>
    <property type="molecule type" value="Genomic_DNA"/>
</dbReference>
<sequence length="114" mass="13422">MVVKMKYQTERIEDIAQSQTLLAELFSYVGEHYDQNAQLRPEWQHFFQVWAGQTPYTKIKVFTAREEGKIQGCVMVLVIENPLFITKPFIQRFIDLTQGDKDFDDYVKIVLDSL</sequence>
<evidence type="ECO:0000313" key="2">
    <source>
        <dbReference type="Proteomes" id="UP000189426"/>
    </source>
</evidence>